<feature type="compositionally biased region" description="Pro residues" evidence="1">
    <location>
        <begin position="20"/>
        <end position="31"/>
    </location>
</feature>
<reference evidence="2" key="2">
    <citation type="submission" date="2020-09" db="EMBL/GenBank/DDBJ databases">
        <authorList>
            <person name="Sun Q."/>
            <person name="Zhou Y."/>
        </authorList>
    </citation>
    <scope>NUCLEOTIDE SEQUENCE</scope>
    <source>
        <strain evidence="2">CGMCC 4.7430</strain>
    </source>
</reference>
<keyword evidence="3" id="KW-1185">Reference proteome</keyword>
<evidence type="ECO:0000313" key="2">
    <source>
        <dbReference type="EMBL" id="GGP02701.1"/>
    </source>
</evidence>
<gene>
    <name evidence="2" type="ORF">GCM10012278_10970</name>
</gene>
<feature type="compositionally biased region" description="Polar residues" evidence="1">
    <location>
        <begin position="1"/>
        <end position="15"/>
    </location>
</feature>
<dbReference type="EMBL" id="BMNK01000002">
    <property type="protein sequence ID" value="GGP02701.1"/>
    <property type="molecule type" value="Genomic_DNA"/>
</dbReference>
<reference evidence="2" key="1">
    <citation type="journal article" date="2014" name="Int. J. Syst. Evol. Microbiol.">
        <title>Complete genome sequence of Corynebacterium casei LMG S-19264T (=DSM 44701T), isolated from a smear-ripened cheese.</title>
        <authorList>
            <consortium name="US DOE Joint Genome Institute (JGI-PGF)"/>
            <person name="Walter F."/>
            <person name="Albersmeier A."/>
            <person name="Kalinowski J."/>
            <person name="Ruckert C."/>
        </authorList>
    </citation>
    <scope>NUCLEOTIDE SEQUENCE</scope>
    <source>
        <strain evidence="2">CGMCC 4.7430</strain>
    </source>
</reference>
<feature type="region of interest" description="Disordered" evidence="1">
    <location>
        <begin position="1"/>
        <end position="61"/>
    </location>
</feature>
<evidence type="ECO:0000313" key="3">
    <source>
        <dbReference type="Proteomes" id="UP000660745"/>
    </source>
</evidence>
<evidence type="ECO:0000256" key="1">
    <source>
        <dbReference type="SAM" id="MobiDB-lite"/>
    </source>
</evidence>
<proteinExistence type="predicted"/>
<feature type="compositionally biased region" description="Low complexity" evidence="1">
    <location>
        <begin position="32"/>
        <end position="44"/>
    </location>
</feature>
<dbReference type="AlphaFoldDB" id="A0A918E420"/>
<dbReference type="RefSeq" id="WP_189137389.1">
    <property type="nucleotide sequence ID" value="NZ_BMNK01000002.1"/>
</dbReference>
<dbReference type="Proteomes" id="UP000660745">
    <property type="component" value="Unassembled WGS sequence"/>
</dbReference>
<protein>
    <submittedName>
        <fullName evidence="2">Uncharacterized protein</fullName>
    </submittedName>
</protein>
<accession>A0A918E420</accession>
<name>A0A918E420_9ACTN</name>
<organism evidence="2 3">
    <name type="scientific">Nonomuraea glycinis</name>
    <dbReference type="NCBI Taxonomy" id="2047744"/>
    <lineage>
        <taxon>Bacteria</taxon>
        <taxon>Bacillati</taxon>
        <taxon>Actinomycetota</taxon>
        <taxon>Actinomycetes</taxon>
        <taxon>Streptosporangiales</taxon>
        <taxon>Streptosporangiaceae</taxon>
        <taxon>Nonomuraea</taxon>
    </lineage>
</organism>
<sequence length="158" mass="16504">MSTDDQSYPASTPSLVSPCPHTPACPPPACLPPGLRAQPAVAVRTPPPAPDAGGSAGGAPGGYEVEAGYVRKFAGTMDDSATGVDTVKQWTPRFEGWNLAPMAGIPIVGLMFVNRFNIIADTWRDSAGILTEVLRTDSGKVFRAADNYVAAERSSTVK</sequence>
<comment type="caution">
    <text evidence="2">The sequence shown here is derived from an EMBL/GenBank/DDBJ whole genome shotgun (WGS) entry which is preliminary data.</text>
</comment>